<sequence length="209" mass="21765">ADVVLVGGGMGVAPLFFLAEELGRRNCRVTFLAGARCAEQLVVGKIWNGAGGVPGSMFFRDEGKRDMNDGEMTMVVGETGHHCGTGDGFSTPGDAGDIPDRLFTCAMATDDGSCGHHGPVTDLLEKVLAGPGAGMVYACGPRAMLRRTAELLARYGVPGEVSLEERMGCGVGACLSCVCQTAGEEGAPFVYRRVCVEGPVFAVDQLVWG</sequence>
<dbReference type="EMBL" id="WHYR01000050">
    <property type="protein sequence ID" value="MQL53437.1"/>
    <property type="molecule type" value="Genomic_DNA"/>
</dbReference>
<dbReference type="PANTHER" id="PTHR43513:SF3">
    <property type="entry name" value="DIHYDROOROTATE DEHYDROGENASE B (NAD(+)), ELECTRON TRANSFER SUBUNIT-RELATED"/>
    <property type="match status" value="1"/>
</dbReference>
<dbReference type="InterPro" id="IPR039261">
    <property type="entry name" value="FNR_nucleotide-bd"/>
</dbReference>
<accession>A0A6N7IVG6</accession>
<keyword evidence="3" id="KW-1185">Reference proteome</keyword>
<dbReference type="Proteomes" id="UP000441717">
    <property type="component" value="Unassembled WGS sequence"/>
</dbReference>
<name>A0A6N7IVG6_9FIRM</name>
<protein>
    <recommendedName>
        <fullName evidence="1">Dihydroorotate dehydrogenase electron transfer subunit iron-sulphur cluster binding domain-containing protein</fullName>
    </recommendedName>
</protein>
<dbReference type="InterPro" id="IPR050353">
    <property type="entry name" value="PyrK_electron_transfer"/>
</dbReference>
<gene>
    <name evidence="2" type="ORF">GFC01_14450</name>
</gene>
<feature type="domain" description="Dihydroorotate dehydrogenase electron transfer subunit iron-sulphur cluster binding" evidence="1">
    <location>
        <begin position="164"/>
        <end position="206"/>
    </location>
</feature>
<dbReference type="InterPro" id="IPR037117">
    <property type="entry name" value="Dihydroorotate_DH_ele_sf"/>
</dbReference>
<reference evidence="2 3" key="1">
    <citation type="submission" date="2019-10" db="EMBL/GenBank/DDBJ databases">
        <title>Comparative genomics of sulfur disproportionating microorganisms.</title>
        <authorList>
            <person name="Ward L.M."/>
            <person name="Bertran E."/>
            <person name="Johnston D."/>
        </authorList>
    </citation>
    <scope>NUCLEOTIDE SEQUENCE [LARGE SCALE GENOMIC DNA]</scope>
    <source>
        <strain evidence="2 3">DSM 14055</strain>
    </source>
</reference>
<dbReference type="InterPro" id="IPR019480">
    <property type="entry name" value="Dihydroorotate_DH_Fe-S-bd"/>
</dbReference>
<dbReference type="PANTHER" id="PTHR43513">
    <property type="entry name" value="DIHYDROOROTATE DEHYDROGENASE B (NAD(+)), ELECTRON TRANSFER SUBUNIT"/>
    <property type="match status" value="1"/>
</dbReference>
<proteinExistence type="predicted"/>
<dbReference type="SUPFAM" id="SSF52343">
    <property type="entry name" value="Ferredoxin reductase-like, C-terminal NADP-linked domain"/>
    <property type="match status" value="1"/>
</dbReference>
<organism evidence="2 3">
    <name type="scientific">Desulfofundulus thermobenzoicus</name>
    <dbReference type="NCBI Taxonomy" id="29376"/>
    <lineage>
        <taxon>Bacteria</taxon>
        <taxon>Bacillati</taxon>
        <taxon>Bacillota</taxon>
        <taxon>Clostridia</taxon>
        <taxon>Eubacteriales</taxon>
        <taxon>Peptococcaceae</taxon>
        <taxon>Desulfofundulus</taxon>
    </lineage>
</organism>
<evidence type="ECO:0000259" key="1">
    <source>
        <dbReference type="Pfam" id="PF10418"/>
    </source>
</evidence>
<evidence type="ECO:0000313" key="2">
    <source>
        <dbReference type="EMBL" id="MQL53437.1"/>
    </source>
</evidence>
<dbReference type="Gene3D" id="3.40.50.80">
    <property type="entry name" value="Nucleotide-binding domain of ferredoxin-NADP reductase (FNR) module"/>
    <property type="match status" value="1"/>
</dbReference>
<dbReference type="AlphaFoldDB" id="A0A6N7IVG6"/>
<dbReference type="Pfam" id="PF10418">
    <property type="entry name" value="DHODB_Fe-S_bind"/>
    <property type="match status" value="1"/>
</dbReference>
<feature type="non-terminal residue" evidence="2">
    <location>
        <position position="1"/>
    </location>
</feature>
<dbReference type="Gene3D" id="2.10.240.10">
    <property type="entry name" value="Dihydroorotate dehydrogenase, electron transfer subunit"/>
    <property type="match status" value="1"/>
</dbReference>
<evidence type="ECO:0000313" key="3">
    <source>
        <dbReference type="Proteomes" id="UP000441717"/>
    </source>
</evidence>
<comment type="caution">
    <text evidence="2">The sequence shown here is derived from an EMBL/GenBank/DDBJ whole genome shotgun (WGS) entry which is preliminary data.</text>
</comment>